<feature type="coiled-coil region" evidence="1">
    <location>
        <begin position="33"/>
        <end position="74"/>
    </location>
</feature>
<protein>
    <submittedName>
        <fullName evidence="3">Shugoshin</fullName>
    </submittedName>
</protein>
<keyword evidence="4" id="KW-1185">Reference proteome</keyword>
<evidence type="ECO:0000313" key="3">
    <source>
        <dbReference type="EMBL" id="OAA76081.1"/>
    </source>
</evidence>
<evidence type="ECO:0000256" key="1">
    <source>
        <dbReference type="SAM" id="Coils"/>
    </source>
</evidence>
<feature type="compositionally biased region" description="Basic and acidic residues" evidence="2">
    <location>
        <begin position="187"/>
        <end position="203"/>
    </location>
</feature>
<dbReference type="OrthoDB" id="5394106at2759"/>
<name>A0A168G647_CORDF</name>
<dbReference type="Proteomes" id="UP000076881">
    <property type="component" value="Unassembled WGS sequence"/>
</dbReference>
<evidence type="ECO:0000313" key="4">
    <source>
        <dbReference type="Proteomes" id="UP000076881"/>
    </source>
</evidence>
<comment type="caution">
    <text evidence="3">The sequence shown here is derived from an EMBL/GenBank/DDBJ whole genome shotgun (WGS) entry which is preliminary data.</text>
</comment>
<dbReference type="AlphaFoldDB" id="A0A168G647"/>
<sequence length="518" mass="58684">MARLNEPALSTAESIELLRRKMLRQNRELAKSNHSSQARTRELERELQQSKAEIFELRQRIIELEHEAQENNARRIVEYALTVKEKLISHLAEWGTLVTSLGLEAPISPTSPQFAAVTQRASFVDTRPTPSQRRHYTQDVASVVEQLGNIAEDNTFLRESASADLFQALSEEEDERTPEQLPPAPINDREPAKADTPPREARARNFSSNLDSSPLVVSSPDLDRLCIRPTSSATIMTPMIRESRVHKDPTPDTPIVLPIKTGSKRKYSRNQYEPMTLEKVTDENLLPQTHAQGVTLLEKSRGKTLRELTNEKRDAARAKADAAQSQRVPLGKKSTNDDVQSPKKRKKTNEESPKKSKTTHCEQSPKKRKTTSEQSPRKLKTALSEDLSKKHKTTPNEDGTDKISRSFILSREERKLAQEARIQEDAPAPNEEGTDKISRSFILSREERRLAQEAKAQEDALAQEKLAQKNMAQEKLAQETVAQEKVAQEARIERHRRNRSSLSYAEPSLKVKLRRSVS</sequence>
<feature type="region of interest" description="Disordered" evidence="2">
    <location>
        <begin position="169"/>
        <end position="212"/>
    </location>
</feature>
<dbReference type="EMBL" id="AZHF01000004">
    <property type="protein sequence ID" value="OAA76081.1"/>
    <property type="molecule type" value="Genomic_DNA"/>
</dbReference>
<accession>A0A168G647</accession>
<keyword evidence="1" id="KW-0175">Coiled coil</keyword>
<feature type="region of interest" description="Disordered" evidence="2">
    <location>
        <begin position="312"/>
        <end position="439"/>
    </location>
</feature>
<feature type="compositionally biased region" description="Basic and acidic residues" evidence="2">
    <location>
        <begin position="399"/>
        <end position="424"/>
    </location>
</feature>
<feature type="compositionally biased region" description="Basic and acidic residues" evidence="2">
    <location>
        <begin position="348"/>
        <end position="365"/>
    </location>
</feature>
<reference evidence="3 4" key="1">
    <citation type="journal article" date="2016" name="Genome Biol. Evol.">
        <title>Divergent and convergent evolution of fungal pathogenicity.</title>
        <authorList>
            <person name="Shang Y."/>
            <person name="Xiao G."/>
            <person name="Zheng P."/>
            <person name="Cen K."/>
            <person name="Zhan S."/>
            <person name="Wang C."/>
        </authorList>
    </citation>
    <scope>NUCLEOTIDE SEQUENCE [LARGE SCALE GENOMIC DNA]</scope>
    <source>
        <strain evidence="3 4">RCEF 1005</strain>
    </source>
</reference>
<feature type="region of interest" description="Disordered" evidence="2">
    <location>
        <begin position="242"/>
        <end position="271"/>
    </location>
</feature>
<organism evidence="3 4">
    <name type="scientific">Akanthomyces lecanii RCEF 1005</name>
    <dbReference type="NCBI Taxonomy" id="1081108"/>
    <lineage>
        <taxon>Eukaryota</taxon>
        <taxon>Fungi</taxon>
        <taxon>Dikarya</taxon>
        <taxon>Ascomycota</taxon>
        <taxon>Pezizomycotina</taxon>
        <taxon>Sordariomycetes</taxon>
        <taxon>Hypocreomycetidae</taxon>
        <taxon>Hypocreales</taxon>
        <taxon>Cordycipitaceae</taxon>
        <taxon>Akanthomyces</taxon>
        <taxon>Cordyceps confragosa</taxon>
    </lineage>
</organism>
<proteinExistence type="predicted"/>
<feature type="region of interest" description="Disordered" evidence="2">
    <location>
        <begin position="481"/>
        <end position="518"/>
    </location>
</feature>
<gene>
    <name evidence="3" type="ORF">LEL_05765</name>
</gene>
<evidence type="ECO:0000256" key="2">
    <source>
        <dbReference type="SAM" id="MobiDB-lite"/>
    </source>
</evidence>